<organism evidence="2 3">
    <name type="scientific">Pseudoloma neurophilia</name>
    <dbReference type="NCBI Taxonomy" id="146866"/>
    <lineage>
        <taxon>Eukaryota</taxon>
        <taxon>Fungi</taxon>
        <taxon>Fungi incertae sedis</taxon>
        <taxon>Microsporidia</taxon>
        <taxon>Pseudoloma</taxon>
    </lineage>
</organism>
<evidence type="ECO:0000256" key="1">
    <source>
        <dbReference type="SAM" id="Phobius"/>
    </source>
</evidence>
<name>A0A0R0LYF6_9MICR</name>
<feature type="transmembrane region" description="Helical" evidence="1">
    <location>
        <begin position="12"/>
        <end position="36"/>
    </location>
</feature>
<keyword evidence="1" id="KW-1133">Transmembrane helix</keyword>
<evidence type="ECO:0000313" key="3">
    <source>
        <dbReference type="Proteomes" id="UP000051530"/>
    </source>
</evidence>
<protein>
    <submittedName>
        <fullName evidence="2">Uncharacterized protein</fullName>
    </submittedName>
</protein>
<evidence type="ECO:0000313" key="2">
    <source>
        <dbReference type="EMBL" id="KRH94218.1"/>
    </source>
</evidence>
<sequence>MVQILKKRPVWVYIVVAMCFVVLFFLITAFSLAIVANNDFFSKIDINDPEFDKSIDLTNSFIFEKSEIVDKNVFPLDNQCIFYCLEYNTISEDRFFLFEPKKVHIININSYFNINSYGFSNLEPTIYIPNPVFSQPRLSIRKPNFDYWKNYTVFTRIGLKILFCSRLTLYLKFLEYLKEMESAFDQRESPLLLIFGSDNMVFIKKYDLKVEISPKTLKIWSKNYSRSKYLLQTFRAFIILHRVEENSLK</sequence>
<keyword evidence="3" id="KW-1185">Reference proteome</keyword>
<dbReference type="VEuPathDB" id="MicrosporidiaDB:M153_3340001811"/>
<accession>A0A0R0LYF6</accession>
<gene>
    <name evidence="2" type="ORF">M153_3340001811</name>
</gene>
<keyword evidence="1" id="KW-0472">Membrane</keyword>
<reference evidence="2 3" key="1">
    <citation type="submission" date="2015-07" db="EMBL/GenBank/DDBJ databases">
        <title>The genome of Pseudoloma neurophilia, a relevant intracellular parasite of the zebrafish.</title>
        <authorList>
            <person name="Ndikumana S."/>
            <person name="Pelin A."/>
            <person name="Sanders J."/>
            <person name="Corradi N."/>
        </authorList>
    </citation>
    <scope>NUCLEOTIDE SEQUENCE [LARGE SCALE GENOMIC DNA]</scope>
    <source>
        <strain evidence="2 3">MK1</strain>
    </source>
</reference>
<keyword evidence="1" id="KW-0812">Transmembrane</keyword>
<comment type="caution">
    <text evidence="2">The sequence shown here is derived from an EMBL/GenBank/DDBJ whole genome shotgun (WGS) entry which is preliminary data.</text>
</comment>
<dbReference type="EMBL" id="LGUB01000114">
    <property type="protein sequence ID" value="KRH94218.1"/>
    <property type="molecule type" value="Genomic_DNA"/>
</dbReference>
<dbReference type="Proteomes" id="UP000051530">
    <property type="component" value="Unassembled WGS sequence"/>
</dbReference>
<proteinExistence type="predicted"/>
<dbReference type="AlphaFoldDB" id="A0A0R0LYF6"/>